<dbReference type="EMBL" id="KF900313">
    <property type="protein sequence ID" value="AIE90561.1"/>
    <property type="molecule type" value="Genomic_DNA"/>
</dbReference>
<proteinExistence type="predicted"/>
<evidence type="ECO:0000313" key="1">
    <source>
        <dbReference type="EMBL" id="AIE90561.1"/>
    </source>
</evidence>
<sequence length="235" mass="26602">MNPLLKVRNALHNGILPKKEYSLIVKRFSNVVSGISRIEKASGVDFPLAYVEPSVTISSSGTNSFEYGILFARTIPVIATNTLQVVIQISAPLVAYGLKGTIHAILAHEFLHYLELMRKISNMELISDEISANLFENVYTDSERLFEPRAVFSDKTLLSHITKKFPSGFRDYKLEDKVIKYWIEKNLPVTNITLDTNITKLSPDLISKMKLAPNLISKIESFELKAAKLRKKRLY</sequence>
<name>A0A075FM47_9ARCH</name>
<reference evidence="1" key="1">
    <citation type="journal article" date="2014" name="Genome Biol. Evol.">
        <title>Pangenome evidence for extensive interdomain horizontal transfer affecting lineage core and shell genes in uncultured planktonic thaumarchaeota and euryarchaeota.</title>
        <authorList>
            <person name="Deschamps P."/>
            <person name="Zivanovic Y."/>
            <person name="Moreira D."/>
            <person name="Rodriguez-Valera F."/>
            <person name="Lopez-Garcia P."/>
        </authorList>
    </citation>
    <scope>NUCLEOTIDE SEQUENCE</scope>
</reference>
<accession>A0A075FM47</accession>
<protein>
    <submittedName>
        <fullName evidence="1">Uncharacterized protein</fullName>
    </submittedName>
</protein>
<dbReference type="AlphaFoldDB" id="A0A075FM47"/>
<organism evidence="1">
    <name type="scientific">uncultured marine thaumarchaeote AD1000_04_G03</name>
    <dbReference type="NCBI Taxonomy" id="1455882"/>
    <lineage>
        <taxon>Archaea</taxon>
        <taxon>Nitrososphaerota</taxon>
        <taxon>environmental samples</taxon>
    </lineage>
</organism>